<reference evidence="1 2" key="1">
    <citation type="journal article" date="2012" name="Appl. Environ. Microbiol.">
        <title>Short-read sequencing for genomic analysis of the brown rot fungus Fibroporia radiculosa.</title>
        <authorList>
            <person name="Tang J.D."/>
            <person name="Perkins A.D."/>
            <person name="Sonstegard T.S."/>
            <person name="Schroeder S.G."/>
            <person name="Burgess S.C."/>
            <person name="Diehl S.V."/>
        </authorList>
    </citation>
    <scope>NUCLEOTIDE SEQUENCE [LARGE SCALE GENOMIC DNA]</scope>
    <source>
        <strain evidence="1 2">TFFH 294</strain>
    </source>
</reference>
<evidence type="ECO:0008006" key="3">
    <source>
        <dbReference type="Google" id="ProtNLM"/>
    </source>
</evidence>
<dbReference type="InterPro" id="IPR051035">
    <property type="entry name" value="Mito_inheritance_9"/>
</dbReference>
<gene>
    <name evidence="1" type="ORF">FIBRA_03469</name>
</gene>
<dbReference type="HOGENOM" id="CLU_019189_12_0_1"/>
<keyword evidence="2" id="KW-1185">Reference proteome</keyword>
<dbReference type="AlphaFoldDB" id="J4G5K7"/>
<organism evidence="1 2">
    <name type="scientific">Fibroporia radiculosa</name>
    <dbReference type="NCBI Taxonomy" id="599839"/>
    <lineage>
        <taxon>Eukaryota</taxon>
        <taxon>Fungi</taxon>
        <taxon>Dikarya</taxon>
        <taxon>Basidiomycota</taxon>
        <taxon>Agaricomycotina</taxon>
        <taxon>Agaricomycetes</taxon>
        <taxon>Polyporales</taxon>
        <taxon>Fibroporiaceae</taxon>
        <taxon>Fibroporia</taxon>
    </lineage>
</organism>
<dbReference type="InParanoid" id="J4G5K7"/>
<evidence type="ECO:0000313" key="2">
    <source>
        <dbReference type="Proteomes" id="UP000006352"/>
    </source>
</evidence>
<evidence type="ECO:0000313" key="1">
    <source>
        <dbReference type="EMBL" id="CCM01418.1"/>
    </source>
</evidence>
<dbReference type="RefSeq" id="XP_012180701.1">
    <property type="nucleotide sequence ID" value="XM_012325311.1"/>
</dbReference>
<accession>J4G5K7</accession>
<dbReference type="PANTHER" id="PTHR36091">
    <property type="entry name" value="ALTERED INHERITANCE OF MITOCHONDRIA PROTEIN 9, MITOCHONDRIAL"/>
    <property type="match status" value="1"/>
</dbReference>
<sequence length="92" mass="10423">MSFKKDLESELFNYTSGRFLANETLRLRERSLIFNIPGLVKIIARTQRCQPEAIAGFRKLGDGSLNRAFLITLESGLQLVARIPYPLLIPKS</sequence>
<dbReference type="GO" id="GO:0005739">
    <property type="term" value="C:mitochondrion"/>
    <property type="evidence" value="ECO:0007669"/>
    <property type="project" value="TreeGrafter"/>
</dbReference>
<dbReference type="OrthoDB" id="2785096at2759"/>
<dbReference type="PANTHER" id="PTHR36091:SF2">
    <property type="entry name" value="AMINOGLYCOSIDE PHOSPHOTRANSFERASE DOMAIN-CONTAINING PROTEIN"/>
    <property type="match status" value="1"/>
</dbReference>
<protein>
    <recommendedName>
        <fullName evidence="3">Aminoglycoside phosphotransferase domain-containing protein</fullName>
    </recommendedName>
</protein>
<proteinExistence type="predicted"/>
<name>J4G5K7_9APHY</name>
<dbReference type="STRING" id="599839.J4G5K7"/>
<dbReference type="EMBL" id="HE797032">
    <property type="protein sequence ID" value="CCM01418.1"/>
    <property type="molecule type" value="Genomic_DNA"/>
</dbReference>
<dbReference type="GeneID" id="24096329"/>
<dbReference type="Proteomes" id="UP000006352">
    <property type="component" value="Unassembled WGS sequence"/>
</dbReference>